<organism evidence="1 2">
    <name type="scientific">Neophaeococcomyces mojaviensis</name>
    <dbReference type="NCBI Taxonomy" id="3383035"/>
    <lineage>
        <taxon>Eukaryota</taxon>
        <taxon>Fungi</taxon>
        <taxon>Dikarya</taxon>
        <taxon>Ascomycota</taxon>
        <taxon>Pezizomycotina</taxon>
        <taxon>Eurotiomycetes</taxon>
        <taxon>Chaetothyriomycetidae</taxon>
        <taxon>Chaetothyriales</taxon>
        <taxon>Chaetothyriales incertae sedis</taxon>
        <taxon>Neophaeococcomyces</taxon>
    </lineage>
</organism>
<keyword evidence="2" id="KW-1185">Reference proteome</keyword>
<sequence length="429" mass="48675">MPYPQVDYPSDLPLNVPRRFQPHVDTKLIADTQSKLALARYPEEQDGFGLDDWSQGAKVERVRELATYWQNEYDWAKQEKAMQTNFDHYVVRLNVPGYGDLVLHFVHKKCSSPKGIPLLFCHGWPGSFLESRYILDPLSSPSHDKGIAFDIVVPSIPGFGFSPAPLKSGVGPTIVARAYKILMIDVLKYSKGFITQGGDFGSFISRSLAIQYPELIIAQHLNMFPVPPPTLVSAPIAYLRWCLSSITYSEFEKKSLQVRRNFELDQSGYLEQQKTRPQTLGFALGDSPLGLLAWFVEKFHDWVDVDGNGYLSNDDTLDLVMMHWIQGVTPGLRFYREAFWGGKRDADETFETYVNVPTGVSMYAKEQLHCPRDWAAQAANIVFWREHAVGGHFSSIERPKQFVEDVRSFVATAAVQKSIRKHLELYSIA</sequence>
<name>A0ACC3AGR0_9EURO</name>
<comment type="caution">
    <text evidence="1">The sequence shown here is derived from an EMBL/GenBank/DDBJ whole genome shotgun (WGS) entry which is preliminary data.</text>
</comment>
<dbReference type="EMBL" id="JAPDRQ010000017">
    <property type="protein sequence ID" value="KAJ9662186.1"/>
    <property type="molecule type" value="Genomic_DNA"/>
</dbReference>
<evidence type="ECO:0000313" key="2">
    <source>
        <dbReference type="Proteomes" id="UP001172386"/>
    </source>
</evidence>
<dbReference type="Proteomes" id="UP001172386">
    <property type="component" value="Unassembled WGS sequence"/>
</dbReference>
<proteinExistence type="predicted"/>
<evidence type="ECO:0000313" key="1">
    <source>
        <dbReference type="EMBL" id="KAJ9662186.1"/>
    </source>
</evidence>
<accession>A0ACC3AGR0</accession>
<protein>
    <submittedName>
        <fullName evidence="1">Uncharacterized protein</fullName>
    </submittedName>
</protein>
<reference evidence="1" key="1">
    <citation type="submission" date="2022-10" db="EMBL/GenBank/DDBJ databases">
        <title>Culturing micro-colonial fungi from biological soil crusts in the Mojave desert and describing Neophaeococcomyces mojavensis, and introducing the new genera and species Taxawa tesnikishii.</title>
        <authorList>
            <person name="Kurbessoian T."/>
            <person name="Stajich J.E."/>
        </authorList>
    </citation>
    <scope>NUCLEOTIDE SEQUENCE</scope>
    <source>
        <strain evidence="1">JES_112</strain>
    </source>
</reference>
<gene>
    <name evidence="1" type="ORF">H2198_001537</name>
</gene>